<proteinExistence type="evidence at transcript level"/>
<sequence length="806" mass="90839">MDSSTRKRVKMAAVLVDDDEEELSPDEENMISASEDEEDIDDDRKHTKLLEAISSLGGKRRRMQAERSEASQQVSEFSVNAEGAGEKVKLSDLLGCAEETPGAPSKTKKQLRKLQNSKETLELPLSRQQTEKIQRGVAYERSSKEVSRWETVIRQNQKAEQIIFPLKQEPAGPKRVEQVVAGWKAQTPLEQQIFSLLHSNHQPVTDPVLTPVEEASIRAMSLEEAKIRRAELQKARALQSYYEAKARREKKIKSKAYHKVQKKAKRKEFLKQFDEMMKTDPAAALEELKKMELSRMEERMSLKHQNSGKWAKTKAIMAKYDESARKAMQQQLELNKDLTQKLVVSSDDDDEGGDDEEASALPDFVNESASGSVNPWMRGKLSSEGHEVTADPVTTTTDEPASSQTREEEQEEEEEEEEEENEEEQLLRHFQTKRKLRQDKEDDLVPVTQEEPDAHAGAQEDAEETARDVQEEEMVEEDEEEEEEEVVSEFNTLFNRLMKSTRTPTEPPPQGRASRMREAELAHDEEGLLDETPVRACTMEDLEALVHHGTAEETAASASHAAGVDTSSEPRSEKEKKKKEIDPSEVLTKDANVITVPLAPTLVEGEEGEEEEGPSTQMSIIKEAFAGDDVIADFLKDKKKQEEAGKPKVVDLTLPGWGDWGGVGLKPPRYKRLKFRLKLPPAAPRKDQKLPAVILSEKRNSSIALHQVSQLPFPFQDSSQFETCIRSPVGQTWNTQNTVKKLTAPKVVTKLGSIIEPPRKEDFLPDRKSAGALKQRPQIVLEEKGGKAGKRGGGARRARRRRRQKK</sequence>
<feature type="region of interest" description="Disordered" evidence="5">
    <location>
        <begin position="17"/>
        <end position="44"/>
    </location>
</feature>
<dbReference type="OrthoDB" id="277439at2759"/>
<dbReference type="PANTHER" id="PTHR14150:SF12">
    <property type="entry name" value="U3 SMALL NUCLEOLAR RNA-ASSOCIATED PROTEIN 14 HOMOLOG A"/>
    <property type="match status" value="1"/>
</dbReference>
<dbReference type="GO" id="GO:0032040">
    <property type="term" value="C:small-subunit processome"/>
    <property type="evidence" value="ECO:0007669"/>
    <property type="project" value="InterPro"/>
</dbReference>
<feature type="region of interest" description="Disordered" evidence="5">
    <location>
        <begin position="331"/>
        <end position="533"/>
    </location>
</feature>
<dbReference type="RefSeq" id="XP_017315667.1">
    <property type="nucleotide sequence ID" value="XM_017460178.3"/>
</dbReference>
<dbReference type="GO" id="GO:0006364">
    <property type="term" value="P:rRNA processing"/>
    <property type="evidence" value="ECO:0007669"/>
    <property type="project" value="InterPro"/>
</dbReference>
<dbReference type="STRING" id="7998.ENSIPUP00000030467"/>
<protein>
    <submittedName>
        <fullName evidence="6">U3 small nucleolar RNA-associated protein 14 A</fullName>
    </submittedName>
    <submittedName>
        <fullName evidence="8">U3 small nucleolar RNA-associated protein 14 homolog A</fullName>
    </submittedName>
</protein>
<dbReference type="GeneID" id="108260138"/>
<feature type="compositionally biased region" description="Low complexity" evidence="5">
    <location>
        <begin position="552"/>
        <end position="563"/>
    </location>
</feature>
<evidence type="ECO:0000256" key="4">
    <source>
        <dbReference type="ARBA" id="ARBA00023242"/>
    </source>
</evidence>
<comment type="similarity">
    <text evidence="2">Belongs to the UTP14 family.</text>
</comment>
<feature type="region of interest" description="Disordered" evidence="5">
    <location>
        <begin position="758"/>
        <end position="806"/>
    </location>
</feature>
<feature type="compositionally biased region" description="Acidic residues" evidence="5">
    <location>
        <begin position="17"/>
        <end position="41"/>
    </location>
</feature>
<feature type="compositionally biased region" description="Polar residues" evidence="5">
    <location>
        <begin position="392"/>
        <end position="404"/>
    </location>
</feature>
<evidence type="ECO:0000313" key="6">
    <source>
        <dbReference type="EMBL" id="AHH39404.1"/>
    </source>
</evidence>
<evidence type="ECO:0000313" key="8">
    <source>
        <dbReference type="RefSeq" id="XP_017315667.1"/>
    </source>
</evidence>
<feature type="compositionally biased region" description="Polar residues" evidence="5">
    <location>
        <begin position="490"/>
        <end position="504"/>
    </location>
</feature>
<dbReference type="EMBL" id="JT411376">
    <property type="protein sequence ID" value="AHH39404.1"/>
    <property type="molecule type" value="mRNA"/>
</dbReference>
<dbReference type="Proteomes" id="UP000221080">
    <property type="component" value="Chromosome 28"/>
</dbReference>
<feature type="compositionally biased region" description="Basic and acidic residues" evidence="5">
    <location>
        <begin position="758"/>
        <end position="769"/>
    </location>
</feature>
<feature type="region of interest" description="Disordered" evidence="5">
    <location>
        <begin position="99"/>
        <end position="136"/>
    </location>
</feature>
<dbReference type="KEGG" id="ipu:108260138"/>
<reference evidence="7" key="2">
    <citation type="journal article" date="2016" name="Nat. Commun.">
        <title>The channel catfish genome sequence provides insights into the evolution of scale formation in teleosts.</title>
        <authorList>
            <person name="Liu Z."/>
            <person name="Liu S."/>
            <person name="Yao J."/>
            <person name="Bao L."/>
            <person name="Zhang J."/>
            <person name="Li Y."/>
            <person name="Jiang C."/>
            <person name="Sun L."/>
            <person name="Wang R."/>
            <person name="Zhang Y."/>
            <person name="Zhou T."/>
            <person name="Zeng Q."/>
            <person name="Fu Q."/>
            <person name="Gao S."/>
            <person name="Li N."/>
            <person name="Koren S."/>
            <person name="Jiang Y."/>
            <person name="Zimin A."/>
            <person name="Xu P."/>
            <person name="Phillippy A.M."/>
            <person name="Geng X."/>
            <person name="Song L."/>
            <person name="Sun F."/>
            <person name="Li C."/>
            <person name="Wang X."/>
            <person name="Chen A."/>
            <person name="Jin Y."/>
            <person name="Yuan Z."/>
            <person name="Yang Y."/>
            <person name="Tan S."/>
            <person name="Peatman E."/>
            <person name="Lu J."/>
            <person name="Qin Z."/>
            <person name="Dunham R."/>
            <person name="Li Z."/>
            <person name="Sonstegard T."/>
            <person name="Feng J."/>
            <person name="Danzmann R.G."/>
            <person name="Schroeder S."/>
            <person name="Scheffler B."/>
            <person name="Duke M.V."/>
            <person name="Ballard L."/>
            <person name="Kucuktas H."/>
            <person name="Kaltenboeck L."/>
            <person name="Liu H."/>
            <person name="Armbruster J."/>
            <person name="Xie Y."/>
            <person name="Kirby M.L."/>
            <person name="Tian Y."/>
            <person name="Flanagan M.E."/>
            <person name="Mu W."/>
            <person name="Waldbieser G.C."/>
        </authorList>
    </citation>
    <scope>NUCLEOTIDE SEQUENCE [LARGE SCALE GENOMIC DNA]</scope>
    <source>
        <strain evidence="7">SDA103</strain>
    </source>
</reference>
<feature type="compositionally biased region" description="Acidic residues" evidence="5">
    <location>
        <begin position="604"/>
        <end position="613"/>
    </location>
</feature>
<evidence type="ECO:0000256" key="3">
    <source>
        <dbReference type="ARBA" id="ARBA00022553"/>
    </source>
</evidence>
<reference evidence="8" key="3">
    <citation type="submission" date="2025-04" db="UniProtKB">
        <authorList>
            <consortium name="RefSeq"/>
        </authorList>
    </citation>
    <scope>IDENTIFICATION</scope>
    <source>
        <tissue evidence="8">Blood</tissue>
    </source>
</reference>
<evidence type="ECO:0000256" key="1">
    <source>
        <dbReference type="ARBA" id="ARBA00004604"/>
    </source>
</evidence>
<feature type="region of interest" description="Disordered" evidence="5">
    <location>
        <begin position="57"/>
        <end position="82"/>
    </location>
</feature>
<dbReference type="OMA" id="QVIEPMD"/>
<keyword evidence="4" id="KW-0539">Nucleus</keyword>
<feature type="compositionally biased region" description="Basic and acidic residues" evidence="5">
    <location>
        <begin position="515"/>
        <end position="526"/>
    </location>
</feature>
<evidence type="ECO:0000256" key="5">
    <source>
        <dbReference type="SAM" id="MobiDB-lite"/>
    </source>
</evidence>
<dbReference type="AlphaFoldDB" id="W5UCU9"/>
<evidence type="ECO:0000313" key="7">
    <source>
        <dbReference type="Proteomes" id="UP000221080"/>
    </source>
</evidence>
<keyword evidence="3" id="KW-0597">Phosphoprotein</keyword>
<gene>
    <name evidence="6" type="primary">UTP14A</name>
    <name evidence="8" type="synonym">si:dkey-251i10.3</name>
</gene>
<name>W5UCU9_ICTPU</name>
<feature type="compositionally biased region" description="Basic and acidic residues" evidence="5">
    <location>
        <begin position="568"/>
        <end position="582"/>
    </location>
</feature>
<dbReference type="Pfam" id="PF04615">
    <property type="entry name" value="Utp14"/>
    <property type="match status" value="1"/>
</dbReference>
<comment type="subcellular location">
    <subcellularLocation>
        <location evidence="1">Nucleus</location>
        <location evidence="1">Nucleolus</location>
    </subcellularLocation>
</comment>
<accession>W5UCU9</accession>
<organism evidence="6">
    <name type="scientific">Ictalurus punctatus</name>
    <name type="common">Channel catfish</name>
    <name type="synonym">Silurus punctatus</name>
    <dbReference type="NCBI Taxonomy" id="7998"/>
    <lineage>
        <taxon>Eukaryota</taxon>
        <taxon>Metazoa</taxon>
        <taxon>Chordata</taxon>
        <taxon>Craniata</taxon>
        <taxon>Vertebrata</taxon>
        <taxon>Euteleostomi</taxon>
        <taxon>Actinopterygii</taxon>
        <taxon>Neopterygii</taxon>
        <taxon>Teleostei</taxon>
        <taxon>Ostariophysi</taxon>
        <taxon>Siluriformes</taxon>
        <taxon>Ictaluridae</taxon>
        <taxon>Ictalurus</taxon>
    </lineage>
</organism>
<feature type="compositionally biased region" description="Acidic residues" evidence="5">
    <location>
        <begin position="346"/>
        <end position="358"/>
    </location>
</feature>
<feature type="compositionally biased region" description="Acidic residues" evidence="5">
    <location>
        <begin position="470"/>
        <end position="487"/>
    </location>
</feature>
<evidence type="ECO:0000256" key="2">
    <source>
        <dbReference type="ARBA" id="ARBA00007774"/>
    </source>
</evidence>
<reference evidence="6" key="1">
    <citation type="journal article" date="2012" name="BMC Genomics">
        <title>Efficient assembly and annotation of the transcriptome of catfish by RNA-Seq analysis of a doubled haploid homozygote.</title>
        <authorList>
            <person name="Liu S."/>
            <person name="Zhang Y."/>
            <person name="Zhou Z."/>
            <person name="Waldbieser G."/>
            <person name="Sun F."/>
            <person name="Lu J."/>
            <person name="Zhang J."/>
            <person name="Jiang Y."/>
            <person name="Zhang H."/>
            <person name="Wang X."/>
            <person name="Rajendran K.V."/>
            <person name="Khoo L."/>
            <person name="Kucuktas H."/>
            <person name="Peatman E."/>
            <person name="Liu Z."/>
        </authorList>
    </citation>
    <scope>NUCLEOTIDE SEQUENCE</scope>
    <source>
        <tissue evidence="6">Mixed</tissue>
    </source>
</reference>
<feature type="compositionally biased region" description="Acidic residues" evidence="5">
    <location>
        <begin position="408"/>
        <end position="424"/>
    </location>
</feature>
<dbReference type="PANTHER" id="PTHR14150">
    <property type="entry name" value="U3 SMALL NUCLEOLAR RNA-ASSOCIATED PROTEIN 14"/>
    <property type="match status" value="1"/>
</dbReference>
<dbReference type="InterPro" id="IPR006709">
    <property type="entry name" value="SSU_processome_Utp14"/>
</dbReference>
<keyword evidence="7" id="KW-1185">Reference proteome</keyword>
<feature type="compositionally biased region" description="Basic residues" evidence="5">
    <location>
        <begin position="787"/>
        <end position="806"/>
    </location>
</feature>
<feature type="region of interest" description="Disordered" evidence="5">
    <location>
        <begin position="545"/>
        <end position="619"/>
    </location>
</feature>